<evidence type="ECO:0000256" key="2">
    <source>
        <dbReference type="ARBA" id="ARBA00022692"/>
    </source>
</evidence>
<evidence type="ECO:0000313" key="8">
    <source>
        <dbReference type="Proteomes" id="UP000199079"/>
    </source>
</evidence>
<organism evidence="7 8">
    <name type="scientific">Halopenitus persicus</name>
    <dbReference type="NCBI Taxonomy" id="1048396"/>
    <lineage>
        <taxon>Archaea</taxon>
        <taxon>Methanobacteriati</taxon>
        <taxon>Methanobacteriota</taxon>
        <taxon>Stenosarchaea group</taxon>
        <taxon>Halobacteria</taxon>
        <taxon>Halobacteriales</taxon>
        <taxon>Haloferacaceae</taxon>
        <taxon>Halopenitus</taxon>
    </lineage>
</organism>
<dbReference type="Proteomes" id="UP000199079">
    <property type="component" value="Unassembled WGS sequence"/>
</dbReference>
<feature type="transmembrane region" description="Helical" evidence="6">
    <location>
        <begin position="141"/>
        <end position="167"/>
    </location>
</feature>
<keyword evidence="3 6" id="KW-1133">Transmembrane helix</keyword>
<feature type="transmembrane region" description="Helical" evidence="6">
    <location>
        <begin position="453"/>
        <end position="477"/>
    </location>
</feature>
<dbReference type="Pfam" id="PF00939">
    <property type="entry name" value="Na_sulph_symp"/>
    <property type="match status" value="1"/>
</dbReference>
<keyword evidence="2 6" id="KW-0812">Transmembrane</keyword>
<dbReference type="EMBL" id="FNPC01000003">
    <property type="protein sequence ID" value="SDY11259.1"/>
    <property type="molecule type" value="Genomic_DNA"/>
</dbReference>
<evidence type="ECO:0000256" key="5">
    <source>
        <dbReference type="SAM" id="MobiDB-lite"/>
    </source>
</evidence>
<gene>
    <name evidence="7" type="ORF">SAMN05216564_103145</name>
</gene>
<keyword evidence="4 6" id="KW-0472">Membrane</keyword>
<evidence type="ECO:0000256" key="6">
    <source>
        <dbReference type="SAM" id="Phobius"/>
    </source>
</evidence>
<feature type="transmembrane region" description="Helical" evidence="6">
    <location>
        <begin position="222"/>
        <end position="241"/>
    </location>
</feature>
<feature type="transmembrane region" description="Helical" evidence="6">
    <location>
        <begin position="97"/>
        <end position="120"/>
    </location>
</feature>
<evidence type="ECO:0000313" key="7">
    <source>
        <dbReference type="EMBL" id="SDY11259.1"/>
    </source>
</evidence>
<feature type="transmembrane region" description="Helical" evidence="6">
    <location>
        <begin position="489"/>
        <end position="511"/>
    </location>
</feature>
<feature type="transmembrane region" description="Helical" evidence="6">
    <location>
        <begin position="326"/>
        <end position="351"/>
    </location>
</feature>
<protein>
    <submittedName>
        <fullName evidence="7">Di-and tricarboxylate transporter</fullName>
    </submittedName>
</protein>
<dbReference type="AlphaFoldDB" id="A0A1H3H9G1"/>
<feature type="region of interest" description="Disordered" evidence="5">
    <location>
        <begin position="261"/>
        <end position="306"/>
    </location>
</feature>
<dbReference type="GO" id="GO:0005886">
    <property type="term" value="C:plasma membrane"/>
    <property type="evidence" value="ECO:0007669"/>
    <property type="project" value="TreeGrafter"/>
</dbReference>
<dbReference type="InterPro" id="IPR001898">
    <property type="entry name" value="SLC13A/DASS"/>
</dbReference>
<feature type="transmembrane region" description="Helical" evidence="6">
    <location>
        <begin position="401"/>
        <end position="422"/>
    </location>
</feature>
<feature type="transmembrane region" description="Helical" evidence="6">
    <location>
        <begin position="52"/>
        <end position="85"/>
    </location>
</feature>
<name>A0A1H3H9G1_9EURY</name>
<feature type="transmembrane region" description="Helical" evidence="6">
    <location>
        <begin position="363"/>
        <end position="381"/>
    </location>
</feature>
<accession>A0A1H3H9G1</accession>
<keyword evidence="8" id="KW-1185">Reference proteome</keyword>
<evidence type="ECO:0000256" key="1">
    <source>
        <dbReference type="ARBA" id="ARBA00004141"/>
    </source>
</evidence>
<dbReference type="OrthoDB" id="187527at2157"/>
<dbReference type="GO" id="GO:0022857">
    <property type="term" value="F:transmembrane transporter activity"/>
    <property type="evidence" value="ECO:0007669"/>
    <property type="project" value="InterPro"/>
</dbReference>
<feature type="transmembrane region" description="Helical" evidence="6">
    <location>
        <begin position="429"/>
        <end position="447"/>
    </location>
</feature>
<dbReference type="PANTHER" id="PTHR10283">
    <property type="entry name" value="SOLUTE CARRIER FAMILY 13 MEMBER"/>
    <property type="match status" value="1"/>
</dbReference>
<comment type="subcellular location">
    <subcellularLocation>
        <location evidence="1">Membrane</location>
        <topology evidence="1">Multi-pass membrane protein</topology>
    </subcellularLocation>
</comment>
<reference evidence="8" key="1">
    <citation type="submission" date="2016-10" db="EMBL/GenBank/DDBJ databases">
        <authorList>
            <person name="Varghese N."/>
            <person name="Submissions S."/>
        </authorList>
    </citation>
    <scope>NUCLEOTIDE SEQUENCE [LARGE SCALE GENOMIC DNA]</scope>
    <source>
        <strain evidence="8">DC30,IBRC 10041,KCTC 4046</strain>
    </source>
</reference>
<evidence type="ECO:0000256" key="4">
    <source>
        <dbReference type="ARBA" id="ARBA00023136"/>
    </source>
</evidence>
<sequence>MPADDGGSFSPPTRFERVLSVEGIGVGLAAVILVAGTWLVSVPGMSAESQTVLTVFGVALALWLSKAVPYTISSVLVVTLLFALGAVDSFETAVGGFASTLVFFLFLLLLLGQTISSVGLDERAAQRLLSAQSTPKRTVRSLGANIFALSFLMPSAVARAVTFIPVVRRLTETYGLAEDSDFTRASYLVLGHVNPIASMALMTGGGMAIITSQVINADVRTITWVEWAIVMIPPVIVLYGLSTLAAVRIYDVDDTVTIDDKAATDGGDPTAENEGKTADDVADDPSADDPPTDGPVDDLAESVVDGTSEPLTRDQRIVGGVMGATVIAWILGSFLGVPTIVPAIGAVTALSLPGVRIITADDVADVSWGILFLIGAMFSILDVMETSGTLTLLVETITVYIPFAAMAPWQVVATLLVIAAVLRSFFSTASAAIIIVLPIVLEFAAFLGVNQLFLAFSVLIMVGSTTFLPFNTTSVLLSFDYGPLSNRDVLAFGLVTMVFGSVVIVASWLFYWPLVL</sequence>
<dbReference type="GeneID" id="43837970"/>
<feature type="compositionally biased region" description="Acidic residues" evidence="5">
    <location>
        <begin position="280"/>
        <end position="300"/>
    </location>
</feature>
<dbReference type="RefSeq" id="WP_021073764.1">
    <property type="nucleotide sequence ID" value="NZ_FNPC01000003.1"/>
</dbReference>
<evidence type="ECO:0000256" key="3">
    <source>
        <dbReference type="ARBA" id="ARBA00022989"/>
    </source>
</evidence>
<feature type="transmembrane region" description="Helical" evidence="6">
    <location>
        <begin position="187"/>
        <end position="210"/>
    </location>
</feature>
<feature type="transmembrane region" description="Helical" evidence="6">
    <location>
        <begin position="20"/>
        <end position="40"/>
    </location>
</feature>
<proteinExistence type="predicted"/>